<organism evidence="1 2">
    <name type="scientific">Scytonema hofmannii FACHB-248</name>
    <dbReference type="NCBI Taxonomy" id="1842502"/>
    <lineage>
        <taxon>Bacteria</taxon>
        <taxon>Bacillati</taxon>
        <taxon>Cyanobacteriota</taxon>
        <taxon>Cyanophyceae</taxon>
        <taxon>Nostocales</taxon>
        <taxon>Scytonemataceae</taxon>
        <taxon>Scytonema</taxon>
    </lineage>
</organism>
<reference evidence="1 2" key="1">
    <citation type="journal article" date="2020" name="ISME J.">
        <title>Comparative genomics reveals insights into cyanobacterial evolution and habitat adaptation.</title>
        <authorList>
            <person name="Chen M.Y."/>
            <person name="Teng W.K."/>
            <person name="Zhao L."/>
            <person name="Hu C.X."/>
            <person name="Zhou Y.K."/>
            <person name="Han B.P."/>
            <person name="Song L.R."/>
            <person name="Shu W.S."/>
        </authorList>
    </citation>
    <scope>NUCLEOTIDE SEQUENCE [LARGE SCALE GENOMIC DNA]</scope>
    <source>
        <strain evidence="1 2">FACHB-248</strain>
    </source>
</reference>
<gene>
    <name evidence="1" type="ORF">H6G81_18425</name>
</gene>
<sequence length="72" mass="8095">MNNCPCCSGLLLQHIRGSQVYYFCRNCWQTMPSLDLPNYNLSTDLVSSLSRKRLRVELGNAGVALCERKSIG</sequence>
<protein>
    <submittedName>
        <fullName evidence="1">Uncharacterized protein</fullName>
    </submittedName>
</protein>
<accession>A0ABR8GTV7</accession>
<comment type="caution">
    <text evidence="1">The sequence shown here is derived from an EMBL/GenBank/DDBJ whole genome shotgun (WGS) entry which is preliminary data.</text>
</comment>
<evidence type="ECO:0000313" key="1">
    <source>
        <dbReference type="EMBL" id="MBD2606451.1"/>
    </source>
</evidence>
<dbReference type="EMBL" id="JACJTA010000040">
    <property type="protein sequence ID" value="MBD2606451.1"/>
    <property type="molecule type" value="Genomic_DNA"/>
</dbReference>
<dbReference type="Proteomes" id="UP000660380">
    <property type="component" value="Unassembled WGS sequence"/>
</dbReference>
<proteinExistence type="predicted"/>
<name>A0ABR8GTV7_9CYAN</name>
<keyword evidence="2" id="KW-1185">Reference proteome</keyword>
<evidence type="ECO:0000313" key="2">
    <source>
        <dbReference type="Proteomes" id="UP000660380"/>
    </source>
</evidence>
<dbReference type="RefSeq" id="WP_072022103.1">
    <property type="nucleotide sequence ID" value="NZ_JACJTA010000040.1"/>
</dbReference>